<feature type="coiled-coil region" evidence="1">
    <location>
        <begin position="198"/>
        <end position="246"/>
    </location>
</feature>
<keyword evidence="1" id="KW-0175">Coiled coil</keyword>
<keyword evidence="4" id="KW-1185">Reference proteome</keyword>
<feature type="coiled-coil region" evidence="1">
    <location>
        <begin position="342"/>
        <end position="369"/>
    </location>
</feature>
<sequence length="682" mass="74200">MAAQFSPGQALSPYDEFAQVTAEMLQKLQERIATLEETNGQLLTENDVTKMKLRSTQQEVFEARHNYDRLEMQMYQKDQLLGKLEQEQQVHARVRREFADKLRKETKQFEKERLAWAERENELTAQLRRQAHDRRRFTVSGPPKAQNTDTRGLPVADENGVSDDAVGSAPPDAVLTTADLERRLLVATRTVRAQDKMVQDLRQDITRLQDGKAHLQEMYDQQGLRVLQLEAELTEMKQVNQSLMEDNESYQMLLHEKTVDGSFNIDGFGQSTRGSSHDALSDLASELSPAEPTMLAAGFGFSAPGSPPPFPQGGGLGMDLAAELDRATLASPTPAEAPHDLLKAKDDKIAKLCADLKAKEKEVKACKDETKALGLYINKILGRIMASGNLQEVLAQDYATDQGKAGLGPPGQGQGQGPNTTLNGIPEDDENDHDGPVDAMTQAARTAARLRAQREQRRRSVDHRHPPPVQRPGRSNTVIGNRPSPIMTSNAVSSNPDAASGPGSGFRSMFSLLSPRSSEKHTTRSQTRTREMPMTAESALASWDTPDDNLTKTAIAGPGTQSSPRGSDGSHASRPPRRANTVLFPPSATLPGAAHRGWDANSAASSVHSIGGRSSTIQFDASVSTTANKVKGDASRSESAEAETTRPQSHHPHPSDPTQAAGASAGWKAAWRRMSTASPWKG</sequence>
<organism evidence="3 4">
    <name type="scientific">Dimargaris verticillata</name>
    <dbReference type="NCBI Taxonomy" id="2761393"/>
    <lineage>
        <taxon>Eukaryota</taxon>
        <taxon>Fungi</taxon>
        <taxon>Fungi incertae sedis</taxon>
        <taxon>Zoopagomycota</taxon>
        <taxon>Kickxellomycotina</taxon>
        <taxon>Dimargaritomycetes</taxon>
        <taxon>Dimargaritales</taxon>
        <taxon>Dimargaritaceae</taxon>
        <taxon>Dimargaris</taxon>
    </lineage>
</organism>
<feature type="region of interest" description="Disordered" evidence="2">
    <location>
        <begin position="401"/>
        <end position="682"/>
    </location>
</feature>
<evidence type="ECO:0000256" key="1">
    <source>
        <dbReference type="SAM" id="Coils"/>
    </source>
</evidence>
<reference evidence="3" key="1">
    <citation type="submission" date="2022-07" db="EMBL/GenBank/DDBJ databases">
        <title>Phylogenomic reconstructions and comparative analyses of Kickxellomycotina fungi.</title>
        <authorList>
            <person name="Reynolds N.K."/>
            <person name="Stajich J.E."/>
            <person name="Barry K."/>
            <person name="Grigoriev I.V."/>
            <person name="Crous P."/>
            <person name="Smith M.E."/>
        </authorList>
    </citation>
    <scope>NUCLEOTIDE SEQUENCE</scope>
    <source>
        <strain evidence="3">RSA 567</strain>
    </source>
</reference>
<feature type="compositionally biased region" description="Low complexity" evidence="2">
    <location>
        <begin position="660"/>
        <end position="669"/>
    </location>
</feature>
<feature type="compositionally biased region" description="Gly residues" evidence="2">
    <location>
        <begin position="405"/>
        <end position="416"/>
    </location>
</feature>
<dbReference type="PANTHER" id="PTHR38120:SF1">
    <property type="entry name" value="M PROTEIN, SEROTYPE 2.1"/>
    <property type="match status" value="1"/>
</dbReference>
<feature type="coiled-coil region" evidence="1">
    <location>
        <begin position="18"/>
        <end position="97"/>
    </location>
</feature>
<evidence type="ECO:0000313" key="3">
    <source>
        <dbReference type="EMBL" id="KAJ1977852.1"/>
    </source>
</evidence>
<evidence type="ECO:0000313" key="4">
    <source>
        <dbReference type="Proteomes" id="UP001151582"/>
    </source>
</evidence>
<evidence type="ECO:0000256" key="2">
    <source>
        <dbReference type="SAM" id="MobiDB-lite"/>
    </source>
</evidence>
<feature type="compositionally biased region" description="Polar residues" evidence="2">
    <location>
        <begin position="486"/>
        <end position="497"/>
    </location>
</feature>
<accession>A0A9W8B4K5</accession>
<feature type="compositionally biased region" description="Basic and acidic residues" evidence="2">
    <location>
        <begin position="452"/>
        <end position="465"/>
    </location>
</feature>
<dbReference type="PANTHER" id="PTHR38120">
    <property type="entry name" value="EXPRESSED PROTEIN"/>
    <property type="match status" value="1"/>
</dbReference>
<dbReference type="EMBL" id="JANBQB010000316">
    <property type="protein sequence ID" value="KAJ1977852.1"/>
    <property type="molecule type" value="Genomic_DNA"/>
</dbReference>
<comment type="caution">
    <text evidence="3">The sequence shown here is derived from an EMBL/GenBank/DDBJ whole genome shotgun (WGS) entry which is preliminary data.</text>
</comment>
<gene>
    <name evidence="3" type="ORF">H4R34_003426</name>
</gene>
<protein>
    <submittedName>
        <fullName evidence="3">Uncharacterized protein</fullName>
    </submittedName>
</protein>
<name>A0A9W8B4K5_9FUNG</name>
<dbReference type="AlphaFoldDB" id="A0A9W8B4K5"/>
<feature type="compositionally biased region" description="Basic and acidic residues" evidence="2">
    <location>
        <begin position="630"/>
        <end position="639"/>
    </location>
</feature>
<dbReference type="Proteomes" id="UP001151582">
    <property type="component" value="Unassembled WGS sequence"/>
</dbReference>
<proteinExistence type="predicted"/>
<feature type="region of interest" description="Disordered" evidence="2">
    <location>
        <begin position="127"/>
        <end position="174"/>
    </location>
</feature>
<feature type="compositionally biased region" description="Polar residues" evidence="2">
    <location>
        <begin position="602"/>
        <end position="628"/>
    </location>
</feature>
<dbReference type="OrthoDB" id="2121319at2759"/>